<name>A0ABD5EMP2_9ACTN</name>
<feature type="compositionally biased region" description="Polar residues" evidence="1">
    <location>
        <begin position="35"/>
        <end position="47"/>
    </location>
</feature>
<evidence type="ECO:0000313" key="2">
    <source>
        <dbReference type="EMBL" id="MDT0435649.1"/>
    </source>
</evidence>
<organism evidence="2 3">
    <name type="scientific">Streptomyces doudnae</name>
    <dbReference type="NCBI Taxonomy" id="3075536"/>
    <lineage>
        <taxon>Bacteria</taxon>
        <taxon>Bacillati</taxon>
        <taxon>Actinomycetota</taxon>
        <taxon>Actinomycetes</taxon>
        <taxon>Kitasatosporales</taxon>
        <taxon>Streptomycetaceae</taxon>
        <taxon>Streptomyces</taxon>
    </lineage>
</organism>
<proteinExistence type="predicted"/>
<evidence type="ECO:0008006" key="4">
    <source>
        <dbReference type="Google" id="ProtNLM"/>
    </source>
</evidence>
<sequence length="77" mass="8136">MSRDLGPVDLTDVVEDLGATAPELLARCAADLRNSRTAQQQRETTGESGIREGLLPGNSPCPARKHAADWAPSTGHV</sequence>
<comment type="caution">
    <text evidence="2">The sequence shown here is derived from an EMBL/GenBank/DDBJ whole genome shotgun (WGS) entry which is preliminary data.</text>
</comment>
<protein>
    <recommendedName>
        <fullName evidence="4">FXSXX-COOH protein</fullName>
    </recommendedName>
</protein>
<dbReference type="EMBL" id="JAVRES010000004">
    <property type="protein sequence ID" value="MDT0435649.1"/>
    <property type="molecule type" value="Genomic_DNA"/>
</dbReference>
<gene>
    <name evidence="2" type="ORF">RM877_13235</name>
</gene>
<dbReference type="RefSeq" id="WP_093824402.1">
    <property type="nucleotide sequence ID" value="NZ_JAVRES010000004.1"/>
</dbReference>
<accession>A0ABD5EMP2</accession>
<dbReference type="AlphaFoldDB" id="A0ABD5EMP2"/>
<evidence type="ECO:0000256" key="1">
    <source>
        <dbReference type="SAM" id="MobiDB-lite"/>
    </source>
</evidence>
<evidence type="ECO:0000313" key="3">
    <source>
        <dbReference type="Proteomes" id="UP001183535"/>
    </source>
</evidence>
<dbReference type="Proteomes" id="UP001183535">
    <property type="component" value="Unassembled WGS sequence"/>
</dbReference>
<feature type="region of interest" description="Disordered" evidence="1">
    <location>
        <begin position="34"/>
        <end position="77"/>
    </location>
</feature>
<keyword evidence="3" id="KW-1185">Reference proteome</keyword>
<reference evidence="3" key="1">
    <citation type="submission" date="2023-07" db="EMBL/GenBank/DDBJ databases">
        <title>30 novel species of actinomycetes from the DSMZ collection.</title>
        <authorList>
            <person name="Nouioui I."/>
        </authorList>
    </citation>
    <scope>NUCLEOTIDE SEQUENCE [LARGE SCALE GENOMIC DNA]</scope>
    <source>
        <strain evidence="3">DSM 41981</strain>
    </source>
</reference>